<sequence>MNTNRKNTVVILGTGATIGSGYTRCGQNLPGDRGFFGDPMVQKRLSDYPALDVMLDSFRRMYGGDLAKVGLEEVCTFLEFCSIGPYKDLHDLSDEKQKWLGRIRISNRNDEHCLCKKFRADNRIPPDLESIDMSLLIGWDLKCLLSETYHGISSPGTPTNYKKLMDTYEIPQALPTVFISLNYDTVLEHALKDAGLPWYYAHIPTAIERDPGGIEIIKPHGSLNWLFEGNEPQVSISTDYGLEPVANRCSEVNRFEEAMIIPPTQLKGALNIPETQATLTIHLFGKIWKRAADVLVSADRVFTIGYSFPSTDHHFRTLLQLVNTKRERKNYDEVYCCTLASGDEKADKDQNGVFESAKLFFPSQNFYHYDQGFGQFAADTRNG</sequence>
<evidence type="ECO:0000313" key="1">
    <source>
        <dbReference type="EMBL" id="VUZ84964.1"/>
    </source>
</evidence>
<proteinExistence type="predicted"/>
<gene>
    <name evidence="1" type="ORF">MELA_01339</name>
</gene>
<dbReference type="AlphaFoldDB" id="A0A564ZI44"/>
<keyword evidence="2" id="KW-1185">Reference proteome</keyword>
<evidence type="ECO:0000313" key="2">
    <source>
        <dbReference type="Proteomes" id="UP000334340"/>
    </source>
</evidence>
<dbReference type="EMBL" id="CABIKM010000021">
    <property type="protein sequence ID" value="VUZ84964.1"/>
    <property type="molecule type" value="Genomic_DNA"/>
</dbReference>
<dbReference type="Pfam" id="PF13289">
    <property type="entry name" value="SIR2_2"/>
    <property type="match status" value="1"/>
</dbReference>
<protein>
    <submittedName>
        <fullName evidence="1">Uncharacterized protein</fullName>
    </submittedName>
</protein>
<organism evidence="1 2">
    <name type="scientific">Candidatus Methylomirabilis lanthanidiphila</name>
    <dbReference type="NCBI Taxonomy" id="2211376"/>
    <lineage>
        <taxon>Bacteria</taxon>
        <taxon>Candidatus Methylomirabilota</taxon>
        <taxon>Candidatus Methylomirabilia</taxon>
        <taxon>Candidatus Methylomirabilales</taxon>
        <taxon>Candidatus Methylomirabilaceae</taxon>
        <taxon>Candidatus Methylomirabilis</taxon>
    </lineage>
</organism>
<accession>A0A564ZI44</accession>
<dbReference type="Proteomes" id="UP000334340">
    <property type="component" value="Unassembled WGS sequence"/>
</dbReference>
<reference evidence="1 2" key="1">
    <citation type="submission" date="2019-07" db="EMBL/GenBank/DDBJ databases">
        <authorList>
            <person name="Cremers G."/>
        </authorList>
    </citation>
    <scope>NUCLEOTIDE SEQUENCE [LARGE SCALE GENOMIC DNA]</scope>
</reference>
<name>A0A564ZI44_9BACT</name>